<reference evidence="1 2" key="1">
    <citation type="submission" date="2019-10" db="EMBL/GenBank/DDBJ databases">
        <title>Whole genome shotgun sequence of Acrocarpospora corrugata NBRC 13972.</title>
        <authorList>
            <person name="Ichikawa N."/>
            <person name="Kimura A."/>
            <person name="Kitahashi Y."/>
            <person name="Komaki H."/>
            <person name="Oguchi A."/>
        </authorList>
    </citation>
    <scope>NUCLEOTIDE SEQUENCE [LARGE SCALE GENOMIC DNA]</scope>
    <source>
        <strain evidence="1 2">NBRC 13972</strain>
    </source>
</reference>
<dbReference type="AlphaFoldDB" id="A0A5M3W2F9"/>
<proteinExistence type="predicted"/>
<accession>A0A5M3W2F9</accession>
<comment type="caution">
    <text evidence="1">The sequence shown here is derived from an EMBL/GenBank/DDBJ whole genome shotgun (WGS) entry which is preliminary data.</text>
</comment>
<dbReference type="EMBL" id="BLAD01000049">
    <property type="protein sequence ID" value="GES01321.1"/>
    <property type="molecule type" value="Genomic_DNA"/>
</dbReference>
<protein>
    <submittedName>
        <fullName evidence="1">Uncharacterized protein</fullName>
    </submittedName>
</protein>
<dbReference type="RefSeq" id="WP_155337605.1">
    <property type="nucleotide sequence ID" value="NZ_BAAABN010000032.1"/>
</dbReference>
<sequence length="110" mass="11755">MLLQHPIRDWTKAILVGAPPLLGLFVATGLTLTGTAEAGTDPEPTTKIVKKQVTNGDTTVDCPVGYKSIGNGYSTSYESRVTRTYVNGVSEQVKPTVKRGGTAYAICRRV</sequence>
<evidence type="ECO:0000313" key="1">
    <source>
        <dbReference type="EMBL" id="GES01321.1"/>
    </source>
</evidence>
<gene>
    <name evidence="1" type="ORF">Acor_33850</name>
</gene>
<name>A0A5M3W2F9_9ACTN</name>
<evidence type="ECO:0000313" key="2">
    <source>
        <dbReference type="Proteomes" id="UP000334990"/>
    </source>
</evidence>
<keyword evidence="2" id="KW-1185">Reference proteome</keyword>
<dbReference type="Proteomes" id="UP000334990">
    <property type="component" value="Unassembled WGS sequence"/>
</dbReference>
<organism evidence="1 2">
    <name type="scientific">Acrocarpospora corrugata</name>
    <dbReference type="NCBI Taxonomy" id="35763"/>
    <lineage>
        <taxon>Bacteria</taxon>
        <taxon>Bacillati</taxon>
        <taxon>Actinomycetota</taxon>
        <taxon>Actinomycetes</taxon>
        <taxon>Streptosporangiales</taxon>
        <taxon>Streptosporangiaceae</taxon>
        <taxon>Acrocarpospora</taxon>
    </lineage>
</organism>